<dbReference type="AlphaFoldDB" id="Q23CY5"/>
<dbReference type="HOGENOM" id="CLU_473735_0_0_1"/>
<organism evidence="2 3">
    <name type="scientific">Tetrahymena thermophila (strain SB210)</name>
    <dbReference type="NCBI Taxonomy" id="312017"/>
    <lineage>
        <taxon>Eukaryota</taxon>
        <taxon>Sar</taxon>
        <taxon>Alveolata</taxon>
        <taxon>Ciliophora</taxon>
        <taxon>Intramacronucleata</taxon>
        <taxon>Oligohymenophorea</taxon>
        <taxon>Hymenostomatida</taxon>
        <taxon>Tetrahymenina</taxon>
        <taxon>Tetrahymenidae</taxon>
        <taxon>Tetrahymena</taxon>
    </lineage>
</organism>
<proteinExistence type="predicted"/>
<feature type="compositionally biased region" description="Polar residues" evidence="1">
    <location>
        <begin position="195"/>
        <end position="222"/>
    </location>
</feature>
<feature type="region of interest" description="Disordered" evidence="1">
    <location>
        <begin position="172"/>
        <end position="268"/>
    </location>
</feature>
<dbReference type="RefSeq" id="XP_001014901.1">
    <property type="nucleotide sequence ID" value="XM_001014901.2"/>
</dbReference>
<evidence type="ECO:0000313" key="2">
    <source>
        <dbReference type="EMBL" id="EAR94368.1"/>
    </source>
</evidence>
<sequence>MQKIRSQKSLKNFYIRPTTGVGSKGAFSVEKRENTSNRDLKNINQLLQANGSNNVLFQVNSYGFKSTQQQSNNNQDQQEQIIPLMTKSEALNSKRQTYPNTEYAVSKNIQDDFRILVKHKVFQGNSLSGNTQINSRNNIQNNQNFSQKNSPTQGQLQSQYRINKHNTQEEIKYQNPFSDENKRDHVYSSKGGYSHIQSPSSRNMNKFNNNQVAEKQPTNNQEMPFEDDISEVKPKDIKQKDGEYQNEKNQREDDSFSESKEDNEQEQLSEIRIKEENNNFEDSMNDIQELATSGFDLTAFREELQQTRSPKQKFISSLSQPQMPTISEKNQVTKTKLPVDSYDNSDTNNTDAKRFSSLQKSQKNGSTNQYNFTQSKLSEQRDETIPSIHQGTASLQNFMNINNSKENNIQFINLNQQNQESKISRPITSQNNVSRVKNIQMQIKQNNFKSTSNNFYELFANNYKQSNQNTYNNQLLSSIPLKQQSKIPFFHNYYRNEQIKNLQQSNTFFVKKAQIFSFSIKHNNLMSRQGQRKDSINSQPSNTMASQIQQQLVQGINNSNNKNKLLSIANTNSKQQ</sequence>
<reference evidence="3" key="1">
    <citation type="journal article" date="2006" name="PLoS Biol.">
        <title>Macronuclear genome sequence of the ciliate Tetrahymena thermophila, a model eukaryote.</title>
        <authorList>
            <person name="Eisen J.A."/>
            <person name="Coyne R.S."/>
            <person name="Wu M."/>
            <person name="Wu D."/>
            <person name="Thiagarajan M."/>
            <person name="Wortman J.R."/>
            <person name="Badger J.H."/>
            <person name="Ren Q."/>
            <person name="Amedeo P."/>
            <person name="Jones K.M."/>
            <person name="Tallon L.J."/>
            <person name="Delcher A.L."/>
            <person name="Salzberg S.L."/>
            <person name="Silva J.C."/>
            <person name="Haas B.J."/>
            <person name="Majoros W.H."/>
            <person name="Farzad M."/>
            <person name="Carlton J.M."/>
            <person name="Smith R.K. Jr."/>
            <person name="Garg J."/>
            <person name="Pearlman R.E."/>
            <person name="Karrer K.M."/>
            <person name="Sun L."/>
            <person name="Manning G."/>
            <person name="Elde N.C."/>
            <person name="Turkewitz A.P."/>
            <person name="Asai D.J."/>
            <person name="Wilkes D.E."/>
            <person name="Wang Y."/>
            <person name="Cai H."/>
            <person name="Collins K."/>
            <person name="Stewart B.A."/>
            <person name="Lee S.R."/>
            <person name="Wilamowska K."/>
            <person name="Weinberg Z."/>
            <person name="Ruzzo W.L."/>
            <person name="Wloga D."/>
            <person name="Gaertig J."/>
            <person name="Frankel J."/>
            <person name="Tsao C.-C."/>
            <person name="Gorovsky M.A."/>
            <person name="Keeling P.J."/>
            <person name="Waller R.F."/>
            <person name="Patron N.J."/>
            <person name="Cherry J.M."/>
            <person name="Stover N.A."/>
            <person name="Krieger C.J."/>
            <person name="del Toro C."/>
            <person name="Ryder H.F."/>
            <person name="Williamson S.C."/>
            <person name="Barbeau R.A."/>
            <person name="Hamilton E.P."/>
            <person name="Orias E."/>
        </authorList>
    </citation>
    <scope>NUCLEOTIDE SEQUENCE [LARGE SCALE GENOMIC DNA]</scope>
    <source>
        <strain evidence="3">SB210</strain>
    </source>
</reference>
<feature type="compositionally biased region" description="Low complexity" evidence="1">
    <location>
        <begin position="340"/>
        <end position="350"/>
    </location>
</feature>
<feature type="compositionally biased region" description="Polar residues" evidence="1">
    <location>
        <begin position="306"/>
        <end position="334"/>
    </location>
</feature>
<keyword evidence="3" id="KW-1185">Reference proteome</keyword>
<accession>Q23CY5</accession>
<dbReference type="KEGG" id="tet:TTHERM_00052050"/>
<dbReference type="EMBL" id="GG662712">
    <property type="protein sequence ID" value="EAR94368.1"/>
    <property type="molecule type" value="Genomic_DNA"/>
</dbReference>
<protein>
    <submittedName>
        <fullName evidence="2">Uncharacterized protein</fullName>
    </submittedName>
</protein>
<name>Q23CY5_TETTS</name>
<dbReference type="Proteomes" id="UP000009168">
    <property type="component" value="Unassembled WGS sequence"/>
</dbReference>
<feature type="region of interest" description="Disordered" evidence="1">
    <location>
        <begin position="306"/>
        <end position="381"/>
    </location>
</feature>
<dbReference type="InParanoid" id="Q23CY5"/>
<evidence type="ECO:0000256" key="1">
    <source>
        <dbReference type="SAM" id="MobiDB-lite"/>
    </source>
</evidence>
<evidence type="ECO:0000313" key="3">
    <source>
        <dbReference type="Proteomes" id="UP000009168"/>
    </source>
</evidence>
<gene>
    <name evidence="2" type="ORF">TTHERM_00052050</name>
</gene>
<feature type="region of interest" description="Disordered" evidence="1">
    <location>
        <begin position="126"/>
        <end position="157"/>
    </location>
</feature>
<dbReference type="GeneID" id="7827094"/>
<feature type="compositionally biased region" description="Basic and acidic residues" evidence="1">
    <location>
        <begin position="230"/>
        <end position="262"/>
    </location>
</feature>
<feature type="compositionally biased region" description="Low complexity" evidence="1">
    <location>
        <begin position="130"/>
        <end position="150"/>
    </location>
</feature>
<feature type="compositionally biased region" description="Polar residues" evidence="1">
    <location>
        <begin position="356"/>
        <end position="377"/>
    </location>
</feature>